<dbReference type="Gene3D" id="2.60.120.10">
    <property type="entry name" value="Jelly Rolls"/>
    <property type="match status" value="1"/>
</dbReference>
<dbReference type="GO" id="GO:0046872">
    <property type="term" value="F:metal ion binding"/>
    <property type="evidence" value="ECO:0007669"/>
    <property type="project" value="UniProtKB-KW"/>
</dbReference>
<feature type="binding site" evidence="3">
    <location>
        <position position="106"/>
    </location>
    <ligand>
        <name>Zn(2+)</name>
        <dbReference type="ChEBI" id="CHEBI:29105"/>
    </ligand>
</feature>
<dbReference type="InterPro" id="IPR014710">
    <property type="entry name" value="RmlC-like_jellyroll"/>
</dbReference>
<evidence type="ECO:0000313" key="5">
    <source>
        <dbReference type="Proteomes" id="UP000647416"/>
    </source>
</evidence>
<dbReference type="GO" id="GO:0005975">
    <property type="term" value="P:carbohydrate metabolic process"/>
    <property type="evidence" value="ECO:0007669"/>
    <property type="project" value="InterPro"/>
</dbReference>
<dbReference type="EMBL" id="JACRTE010000003">
    <property type="protein sequence ID" value="MBC8596033.1"/>
    <property type="molecule type" value="Genomic_DNA"/>
</dbReference>
<dbReference type="InterPro" id="IPR051804">
    <property type="entry name" value="Carb_Metab_Reg_Kinase/Isom"/>
</dbReference>
<dbReference type="Proteomes" id="UP000647416">
    <property type="component" value="Unassembled WGS sequence"/>
</dbReference>
<dbReference type="GO" id="GO:0004476">
    <property type="term" value="F:mannose-6-phosphate isomerase activity"/>
    <property type="evidence" value="ECO:0007669"/>
    <property type="project" value="InterPro"/>
</dbReference>
<feature type="binding site" evidence="3">
    <location>
        <position position="187"/>
    </location>
    <ligand>
        <name>Zn(2+)</name>
        <dbReference type="ChEBI" id="CHEBI:29105"/>
    </ligand>
</feature>
<organism evidence="4 5">
    <name type="scientific">Qingrenia yutianensis</name>
    <dbReference type="NCBI Taxonomy" id="2763676"/>
    <lineage>
        <taxon>Bacteria</taxon>
        <taxon>Bacillati</taxon>
        <taxon>Bacillota</taxon>
        <taxon>Clostridia</taxon>
        <taxon>Eubacteriales</taxon>
        <taxon>Oscillospiraceae</taxon>
        <taxon>Qingrenia</taxon>
    </lineage>
</organism>
<comment type="caution">
    <text evidence="4">The sequence shown here is derived from an EMBL/GenBank/DDBJ whole genome shotgun (WGS) entry which is preliminary data.</text>
</comment>
<dbReference type="RefSeq" id="WP_262431598.1">
    <property type="nucleotide sequence ID" value="NZ_JACRTE010000003.1"/>
</dbReference>
<dbReference type="AlphaFoldDB" id="A0A926F870"/>
<dbReference type="InterPro" id="IPR014628">
    <property type="entry name" value="Man6P_isomerase_Firm_short"/>
</dbReference>
<dbReference type="PIRSF" id="PIRSF036894">
    <property type="entry name" value="PMI_Firm_short"/>
    <property type="match status" value="1"/>
</dbReference>
<dbReference type="SUPFAM" id="SSF51182">
    <property type="entry name" value="RmlC-like cupins"/>
    <property type="match status" value="1"/>
</dbReference>
<proteinExistence type="predicted"/>
<keyword evidence="1 3" id="KW-0479">Metal-binding</keyword>
<evidence type="ECO:0000256" key="3">
    <source>
        <dbReference type="PIRSR" id="PIRSR036894-1"/>
    </source>
</evidence>
<feature type="binding site" evidence="3">
    <location>
        <position position="124"/>
    </location>
    <ligand>
        <name>Zn(2+)</name>
        <dbReference type="ChEBI" id="CHEBI:29105"/>
    </ligand>
</feature>
<accession>A0A926F870</accession>
<name>A0A926F870_9FIRM</name>
<sequence>MIYDNPIFFEKNRVYRAYKGGALLGKFVGDGSGDGNYPEEWIASSVTAENPNPSSEKEGVSITDNGGFYLDDLIGKYPREILGEKRELGVLIKFLDSALRLPVQAHPDKEFSLKYFNSTHGKEESWLILATRPGASVYFGFKDGVTREMFSKAVDQSETDAGAMERLLVKYSVKEGDVIFVPAKTVHAIGPGCLILEVQEPTDFTIQPEHMCGDIRLTEHEMYMGLDKNVCLDCFKYQSTPLIKEKPITISENGNMHREMLIGKNQTENFGINRIILKNSSFTPDVSAGVYVVLSGNGTVTAPDVKRKINRGDYFLLPHSAVGKCVIDGNLTVAECFAQ</sequence>
<comment type="cofactor">
    <cofactor evidence="3">
        <name>Zn(2+)</name>
        <dbReference type="ChEBI" id="CHEBI:29105"/>
    </cofactor>
    <text evidence="3">Binds 1 zinc ion per subunit.</text>
</comment>
<evidence type="ECO:0000256" key="1">
    <source>
        <dbReference type="ARBA" id="ARBA00022723"/>
    </source>
</evidence>
<dbReference type="InterPro" id="IPR011051">
    <property type="entry name" value="RmlC_Cupin_sf"/>
</dbReference>
<keyword evidence="4" id="KW-0413">Isomerase</keyword>
<dbReference type="PANTHER" id="PTHR42742">
    <property type="entry name" value="TRANSCRIPTIONAL REPRESSOR MPRA"/>
    <property type="match status" value="1"/>
</dbReference>
<evidence type="ECO:0000256" key="2">
    <source>
        <dbReference type="ARBA" id="ARBA00022833"/>
    </source>
</evidence>
<evidence type="ECO:0000313" key="4">
    <source>
        <dbReference type="EMBL" id="MBC8596033.1"/>
    </source>
</evidence>
<protein>
    <submittedName>
        <fullName evidence="4">Class I mannose-6-phosphate isomerase</fullName>
    </submittedName>
</protein>
<reference evidence="4" key="1">
    <citation type="submission" date="2020-08" db="EMBL/GenBank/DDBJ databases">
        <title>Genome public.</title>
        <authorList>
            <person name="Liu C."/>
            <person name="Sun Q."/>
        </authorList>
    </citation>
    <scope>NUCLEOTIDE SEQUENCE</scope>
    <source>
        <strain evidence="4">NSJ-50</strain>
    </source>
</reference>
<keyword evidence="5" id="KW-1185">Reference proteome</keyword>
<dbReference type="CDD" id="cd07010">
    <property type="entry name" value="cupin_PMI_type_I_N_bac"/>
    <property type="match status" value="1"/>
</dbReference>
<gene>
    <name evidence="4" type="ORF">H8706_04015</name>
</gene>
<keyword evidence="2 3" id="KW-0862">Zinc</keyword>
<dbReference type="PANTHER" id="PTHR42742:SF3">
    <property type="entry name" value="FRUCTOKINASE"/>
    <property type="match status" value="1"/>
</dbReference>